<keyword evidence="3" id="KW-1133">Transmembrane helix</keyword>
<evidence type="ECO:0000256" key="2">
    <source>
        <dbReference type="SAM" id="MobiDB-lite"/>
    </source>
</evidence>
<dbReference type="PANTHER" id="PTHR33619">
    <property type="entry name" value="POLYSACCHARIDE EXPORT PROTEIN GFCE-RELATED"/>
    <property type="match status" value="1"/>
</dbReference>
<feature type="domain" description="Soluble ligand binding" evidence="6">
    <location>
        <begin position="531"/>
        <end position="577"/>
    </location>
</feature>
<dbReference type="GO" id="GO:0015159">
    <property type="term" value="F:polysaccharide transmembrane transporter activity"/>
    <property type="evidence" value="ECO:0007669"/>
    <property type="project" value="InterPro"/>
</dbReference>
<evidence type="ECO:0000313" key="7">
    <source>
        <dbReference type="EMBL" id="TCD02750.1"/>
    </source>
</evidence>
<feature type="domain" description="Soluble ligand binding" evidence="6">
    <location>
        <begin position="358"/>
        <end position="401"/>
    </location>
</feature>
<evidence type="ECO:0000259" key="5">
    <source>
        <dbReference type="Pfam" id="PF02563"/>
    </source>
</evidence>
<feature type="domain" description="Soluble ligand binding" evidence="6">
    <location>
        <begin position="274"/>
        <end position="319"/>
    </location>
</feature>
<gene>
    <name evidence="7" type="ORF">EZ437_01805</name>
</gene>
<comment type="caution">
    <text evidence="7">The sequence shown here is derived from an EMBL/GenBank/DDBJ whole genome shotgun (WGS) entry which is preliminary data.</text>
</comment>
<sequence>MKLKNIFTVLLFLFTLVSSYSAFAQTNYSDVRVDDLTDAQIRQLIQRAESIGYTDLQLEQMAAAQGMKAAEIQKLRIRVEKIRAQEGGGTSGQTQGNQKPGDLDRSRTYKKNSDDTTKNNRTIRNNQIQKNNTVKNNNTKVREDDPEYDSEEKLLERFDLFEGLKPKIFGADLFKNDNLTFEPNLRMATPKGYIVGPDDELLVDISGDNEASYKLKVSPDGTIRLQYVGNVSVGGLSIEQATSKIRNSMAPTYPGLRSGRTSVAVTLGNIRSIKVTVIGEVVKPGSYTVPSLYTVFNVLYDSGGPNENGSFRKIQVIRNNKVVSTVDVYDFLLNGMQTGNIRLQDQDVINVPVYQTRVEMSGEVKRPALYEVLNTESLEDAIRFAGGFSNQAYTAQIKVLQNTNRERKITDVKADDFIKYNPLNGDKFMVETILDRFANRVEIIGAVFRPGQYELENGLTLKTLISKADGITEDAFLNRGYISRLNADNSLSLLSFDVSKVLAGTESDIKLQREDQVTISSIFDLREEYEVSIQGEVREPGTFKFADNMNLEALIQMAGGFKEGATPNRIEISRRIKNSDATSASASTAEVFTVNVDQNLKIQDNAFILKPFDIVSIRSSEGYQVQREVKLEGEVLYPGTYTITRKDERISDVIKRAGGLTPLAYPEGASLKRPGRNDINNPDSLLKKEEERYKLLNLRRLQQDGDDEKDDKSDKDSVEKDIEILRSDLVGISLHQILKKPLSRQDLILEDGDIIRVPKELQTVSVTGEVLKPNSIIYAKGRSFRNYIDGSGGFSYNAYKRGAYIVYSNGSVAGAKKVLFFNSYPKVKPGAEIFVPKRAERERLNAQAWIGIGTAFASLAAIVVTLIR</sequence>
<keyword evidence="3" id="KW-0472">Membrane</keyword>
<dbReference type="InterPro" id="IPR019554">
    <property type="entry name" value="Soluble_ligand-bd"/>
</dbReference>
<evidence type="ECO:0000256" key="1">
    <source>
        <dbReference type="ARBA" id="ARBA00022729"/>
    </source>
</evidence>
<accession>A0A4R0NP50</accession>
<dbReference type="InterPro" id="IPR049712">
    <property type="entry name" value="Poly_export"/>
</dbReference>
<feature type="compositionally biased region" description="Basic and acidic residues" evidence="2">
    <location>
        <begin position="101"/>
        <end position="118"/>
    </location>
</feature>
<reference evidence="7 8" key="1">
    <citation type="submission" date="2019-02" db="EMBL/GenBank/DDBJ databases">
        <title>Pedobacter sp. RP-1-14 sp. nov., isolated from Arctic soil.</title>
        <authorList>
            <person name="Dahal R.H."/>
        </authorList>
    </citation>
    <scope>NUCLEOTIDE SEQUENCE [LARGE SCALE GENOMIC DNA]</scope>
    <source>
        <strain evidence="7 8">RP-1-14</strain>
    </source>
</reference>
<organism evidence="7 8">
    <name type="scientific">Pedobacter psychroterrae</name>
    <dbReference type="NCBI Taxonomy" id="2530453"/>
    <lineage>
        <taxon>Bacteria</taxon>
        <taxon>Pseudomonadati</taxon>
        <taxon>Bacteroidota</taxon>
        <taxon>Sphingobacteriia</taxon>
        <taxon>Sphingobacteriales</taxon>
        <taxon>Sphingobacteriaceae</taxon>
        <taxon>Pedobacter</taxon>
    </lineage>
</organism>
<feature type="signal peptide" evidence="4">
    <location>
        <begin position="1"/>
        <end position="24"/>
    </location>
</feature>
<dbReference type="Gene3D" id="3.10.560.10">
    <property type="entry name" value="Outer membrane lipoprotein wza domain like"/>
    <property type="match status" value="6"/>
</dbReference>
<feature type="chain" id="PRO_5020430735" evidence="4">
    <location>
        <begin position="25"/>
        <end position="868"/>
    </location>
</feature>
<dbReference type="Gene3D" id="3.30.1950.10">
    <property type="entry name" value="wza like domain"/>
    <property type="match status" value="1"/>
</dbReference>
<dbReference type="OrthoDB" id="9808948at2"/>
<dbReference type="AlphaFoldDB" id="A0A4R0NP50"/>
<feature type="domain" description="Polysaccharide export protein N-terminal" evidence="5">
    <location>
        <begin position="189"/>
        <end position="253"/>
    </location>
</feature>
<name>A0A4R0NP50_9SPHI</name>
<proteinExistence type="predicted"/>
<dbReference type="InterPro" id="IPR003715">
    <property type="entry name" value="Poly_export_N"/>
</dbReference>
<keyword evidence="1 4" id="KW-0732">Signal</keyword>
<feature type="compositionally biased region" description="Low complexity" evidence="2">
    <location>
        <begin position="125"/>
        <end position="139"/>
    </location>
</feature>
<dbReference type="Pfam" id="PF10531">
    <property type="entry name" value="SLBB"/>
    <property type="match status" value="6"/>
</dbReference>
<keyword evidence="8" id="KW-1185">Reference proteome</keyword>
<dbReference type="Proteomes" id="UP000293347">
    <property type="component" value="Unassembled WGS sequence"/>
</dbReference>
<keyword evidence="3" id="KW-0812">Transmembrane</keyword>
<feature type="region of interest" description="Disordered" evidence="2">
    <location>
        <begin position="84"/>
        <end position="149"/>
    </location>
</feature>
<dbReference type="Pfam" id="PF02563">
    <property type="entry name" value="Poly_export"/>
    <property type="match status" value="1"/>
</dbReference>
<evidence type="ECO:0000313" key="8">
    <source>
        <dbReference type="Proteomes" id="UP000293347"/>
    </source>
</evidence>
<evidence type="ECO:0000256" key="4">
    <source>
        <dbReference type="SAM" id="SignalP"/>
    </source>
</evidence>
<evidence type="ECO:0000256" key="3">
    <source>
        <dbReference type="SAM" id="Phobius"/>
    </source>
</evidence>
<feature type="domain" description="Soluble ligand binding" evidence="6">
    <location>
        <begin position="441"/>
        <end position="487"/>
    </location>
</feature>
<dbReference type="RefSeq" id="WP_131592661.1">
    <property type="nucleotide sequence ID" value="NZ_SJSL01000001.1"/>
</dbReference>
<feature type="domain" description="Soluble ligand binding" evidence="6">
    <location>
        <begin position="631"/>
        <end position="676"/>
    </location>
</feature>
<dbReference type="EMBL" id="SJSL01000001">
    <property type="protein sequence ID" value="TCD02750.1"/>
    <property type="molecule type" value="Genomic_DNA"/>
</dbReference>
<feature type="domain" description="Soluble ligand binding" evidence="6">
    <location>
        <begin position="764"/>
        <end position="802"/>
    </location>
</feature>
<feature type="transmembrane region" description="Helical" evidence="3">
    <location>
        <begin position="848"/>
        <end position="867"/>
    </location>
</feature>
<evidence type="ECO:0000259" key="6">
    <source>
        <dbReference type="Pfam" id="PF10531"/>
    </source>
</evidence>
<dbReference type="PANTHER" id="PTHR33619:SF3">
    <property type="entry name" value="POLYSACCHARIDE EXPORT PROTEIN GFCE-RELATED"/>
    <property type="match status" value="1"/>
</dbReference>
<protein>
    <submittedName>
        <fullName evidence="7">Capsule biosynthesis protein</fullName>
    </submittedName>
</protein>